<dbReference type="GO" id="GO:0008270">
    <property type="term" value="F:zinc ion binding"/>
    <property type="evidence" value="ECO:0007669"/>
    <property type="project" value="InterPro"/>
</dbReference>
<dbReference type="GO" id="GO:0000981">
    <property type="term" value="F:DNA-binding transcription factor activity, RNA polymerase II-specific"/>
    <property type="evidence" value="ECO:0007669"/>
    <property type="project" value="InterPro"/>
</dbReference>
<dbReference type="InterPro" id="IPR036864">
    <property type="entry name" value="Zn2-C6_fun-type_DNA-bd_sf"/>
</dbReference>
<evidence type="ECO:0000259" key="4">
    <source>
        <dbReference type="PROSITE" id="PS50048"/>
    </source>
</evidence>
<comment type="caution">
    <text evidence="5">The sequence shown here is derived from an EMBL/GenBank/DDBJ whole genome shotgun (WGS) entry which is preliminary data.</text>
</comment>
<keyword evidence="6" id="KW-1185">Reference proteome</keyword>
<dbReference type="SUPFAM" id="SSF57701">
    <property type="entry name" value="Zn2/Cys6 DNA-binding domain"/>
    <property type="match status" value="1"/>
</dbReference>
<dbReference type="InterPro" id="IPR007219">
    <property type="entry name" value="XnlR_reg_dom"/>
</dbReference>
<evidence type="ECO:0000256" key="1">
    <source>
        <dbReference type="ARBA" id="ARBA00004123"/>
    </source>
</evidence>
<dbReference type="EMBL" id="JAGPNK010000010">
    <property type="protein sequence ID" value="KAH7312433.1"/>
    <property type="molecule type" value="Genomic_DNA"/>
</dbReference>
<keyword evidence="3" id="KW-0539">Nucleus</keyword>
<feature type="domain" description="Zn(2)-C6 fungal-type" evidence="4">
    <location>
        <begin position="11"/>
        <end position="40"/>
    </location>
</feature>
<proteinExistence type="predicted"/>
<comment type="subcellular location">
    <subcellularLocation>
        <location evidence="1">Nucleus</location>
    </subcellularLocation>
</comment>
<dbReference type="InterPro" id="IPR001138">
    <property type="entry name" value="Zn2Cys6_DnaBD"/>
</dbReference>
<dbReference type="Gene3D" id="4.10.240.10">
    <property type="entry name" value="Zn(2)-C6 fungal-type DNA-binding domain"/>
    <property type="match status" value="1"/>
</dbReference>
<keyword evidence="2" id="KW-0479">Metal-binding</keyword>
<dbReference type="GO" id="GO:0003677">
    <property type="term" value="F:DNA binding"/>
    <property type="evidence" value="ECO:0007669"/>
    <property type="project" value="InterPro"/>
</dbReference>
<dbReference type="PROSITE" id="PS00463">
    <property type="entry name" value="ZN2_CY6_FUNGAL_1"/>
    <property type="match status" value="1"/>
</dbReference>
<evidence type="ECO:0000313" key="6">
    <source>
        <dbReference type="Proteomes" id="UP000813444"/>
    </source>
</evidence>
<name>A0A8K0SN88_9HYPO</name>
<evidence type="ECO:0000256" key="3">
    <source>
        <dbReference type="ARBA" id="ARBA00023242"/>
    </source>
</evidence>
<dbReference type="GO" id="GO:0006351">
    <property type="term" value="P:DNA-templated transcription"/>
    <property type="evidence" value="ECO:0007669"/>
    <property type="project" value="InterPro"/>
</dbReference>
<dbReference type="CDD" id="cd00067">
    <property type="entry name" value="GAL4"/>
    <property type="match status" value="1"/>
</dbReference>
<dbReference type="Proteomes" id="UP000813444">
    <property type="component" value="Unassembled WGS sequence"/>
</dbReference>
<dbReference type="CDD" id="cd12148">
    <property type="entry name" value="fungal_TF_MHR"/>
    <property type="match status" value="1"/>
</dbReference>
<dbReference type="OrthoDB" id="435881at2759"/>
<dbReference type="PANTHER" id="PTHR31001">
    <property type="entry name" value="UNCHARACTERIZED TRANSCRIPTIONAL REGULATORY PROTEIN"/>
    <property type="match status" value="1"/>
</dbReference>
<accession>A0A8K0SN88</accession>
<reference evidence="5" key="1">
    <citation type="journal article" date="2021" name="Nat. Commun.">
        <title>Genetic determinants of endophytism in the Arabidopsis root mycobiome.</title>
        <authorList>
            <person name="Mesny F."/>
            <person name="Miyauchi S."/>
            <person name="Thiergart T."/>
            <person name="Pickel B."/>
            <person name="Atanasova L."/>
            <person name="Karlsson M."/>
            <person name="Huettel B."/>
            <person name="Barry K.W."/>
            <person name="Haridas S."/>
            <person name="Chen C."/>
            <person name="Bauer D."/>
            <person name="Andreopoulos W."/>
            <person name="Pangilinan J."/>
            <person name="LaButti K."/>
            <person name="Riley R."/>
            <person name="Lipzen A."/>
            <person name="Clum A."/>
            <person name="Drula E."/>
            <person name="Henrissat B."/>
            <person name="Kohler A."/>
            <person name="Grigoriev I.V."/>
            <person name="Martin F.M."/>
            <person name="Hacquard S."/>
        </authorList>
    </citation>
    <scope>NUCLEOTIDE SEQUENCE</scope>
    <source>
        <strain evidence="5">MPI-CAGE-CH-0235</strain>
    </source>
</reference>
<dbReference type="GO" id="GO:0005634">
    <property type="term" value="C:nucleus"/>
    <property type="evidence" value="ECO:0007669"/>
    <property type="project" value="UniProtKB-SubCell"/>
</dbReference>
<sequence length="693" mass="77801">MSSDILNFNKPCSACRRRKVRCDKAQPCNNCARHGVTCVYETSRESVVNQQILQERVERLERIVEEMAALTMSQQASPCAHISNNKAGNVNFSTCSNKTSPGSLTDDTYDASSTDTGSQIFHSGSSYHIGADHWMNLEHPLYEADCMLNISSSEDVSEDGGSWPLSPHPLRSKSLSQLHLPHEKEDILIRLFFAHVEPFIRIVHQGFVWQMIASFRNGMSTSSKEVEALMFSMQYIAVSILPAAVVEEKTGLFKTALTSHLQRAAEMALENADVMRSRNMVVLSALLYYITCKFHIGDCEVASTLLGIAGNIAKRTGMHRDPSYYGYTSWFTEMRRRIWGQYASLDVQSNLFDGSDAYMTAASDVQRASNANDCEWTPSYISREAGPPDLNGYTDNACALIRREITRTSFRVADARRNAKSCDELIAIIDETEKYLGLKFLNHFDGSIALHAAITYWTRAMIRALHVTVLYYHAQGSRAGLPCHDFEKLREQYEPPPPLPRYLLYSDCIDCLEEFQRGEAVATPHHWQWMFRWPMPIHAITGILAGLARQPNHPETDRAWEQVDAVFRRYNNDEMSMAKIPAWHAIEIMCERAMMQHSQISHGGRSYTRRIIFRGFRENGADGCSEPMKDLQSMNSGGICILDLDVATPSLTQMLAAAEASSGSMHLGGLSGMGDDAADYFMAENHSFPPLDI</sequence>
<dbReference type="AlphaFoldDB" id="A0A8K0SN88"/>
<dbReference type="PROSITE" id="PS50048">
    <property type="entry name" value="ZN2_CY6_FUNGAL_2"/>
    <property type="match status" value="1"/>
</dbReference>
<dbReference type="Pfam" id="PF00172">
    <property type="entry name" value="Zn_clus"/>
    <property type="match status" value="1"/>
</dbReference>
<dbReference type="Pfam" id="PF04082">
    <property type="entry name" value="Fungal_trans"/>
    <property type="match status" value="1"/>
</dbReference>
<protein>
    <recommendedName>
        <fullName evidence="4">Zn(2)-C6 fungal-type domain-containing protein</fullName>
    </recommendedName>
</protein>
<dbReference type="SMART" id="SM00066">
    <property type="entry name" value="GAL4"/>
    <property type="match status" value="1"/>
</dbReference>
<gene>
    <name evidence="5" type="ORF">B0I35DRAFT_480890</name>
</gene>
<dbReference type="InterPro" id="IPR050613">
    <property type="entry name" value="Sec_Metabolite_Reg"/>
</dbReference>
<dbReference type="PANTHER" id="PTHR31001:SF50">
    <property type="entry name" value="ZN(II)2CYS6 TRANSCRIPTION FACTOR (EUROFUNG)"/>
    <property type="match status" value="1"/>
</dbReference>
<organism evidence="5 6">
    <name type="scientific">Stachybotrys elegans</name>
    <dbReference type="NCBI Taxonomy" id="80388"/>
    <lineage>
        <taxon>Eukaryota</taxon>
        <taxon>Fungi</taxon>
        <taxon>Dikarya</taxon>
        <taxon>Ascomycota</taxon>
        <taxon>Pezizomycotina</taxon>
        <taxon>Sordariomycetes</taxon>
        <taxon>Hypocreomycetidae</taxon>
        <taxon>Hypocreales</taxon>
        <taxon>Stachybotryaceae</taxon>
        <taxon>Stachybotrys</taxon>
    </lineage>
</organism>
<evidence type="ECO:0000256" key="2">
    <source>
        <dbReference type="ARBA" id="ARBA00022723"/>
    </source>
</evidence>
<evidence type="ECO:0000313" key="5">
    <source>
        <dbReference type="EMBL" id="KAH7312433.1"/>
    </source>
</evidence>